<organism evidence="6 7">
    <name type="scientific">Astyanax mexicanus</name>
    <name type="common">Blind cave fish</name>
    <name type="synonym">Astyanax fasciatus mexicanus</name>
    <dbReference type="NCBI Taxonomy" id="7994"/>
    <lineage>
        <taxon>Eukaryota</taxon>
        <taxon>Metazoa</taxon>
        <taxon>Chordata</taxon>
        <taxon>Craniata</taxon>
        <taxon>Vertebrata</taxon>
        <taxon>Euteleostomi</taxon>
        <taxon>Actinopterygii</taxon>
        <taxon>Neopterygii</taxon>
        <taxon>Teleostei</taxon>
        <taxon>Ostariophysi</taxon>
        <taxon>Characiformes</taxon>
        <taxon>Characoidei</taxon>
        <taxon>Acestrorhamphidae</taxon>
        <taxon>Acestrorhamphinae</taxon>
        <taxon>Astyanax</taxon>
    </lineage>
</organism>
<evidence type="ECO:0000256" key="1">
    <source>
        <dbReference type="ARBA" id="ARBA00004514"/>
    </source>
</evidence>
<dbReference type="Pfam" id="PF13553">
    <property type="entry name" value="FIIND"/>
    <property type="match status" value="1"/>
</dbReference>
<evidence type="ECO:0000313" key="6">
    <source>
        <dbReference type="EMBL" id="KAG9260044.1"/>
    </source>
</evidence>
<dbReference type="PANTHER" id="PTHR46985:SF2">
    <property type="entry name" value="APOPTOSIS-ASSOCIATED SPECK-LIKE PROTEIN CONTAINING A CARD"/>
    <property type="match status" value="1"/>
</dbReference>
<sequence>MDIKIISAELPSVHLPHFICLDRYIQNEVKLLHLEDLGLSLEKCQLSTFHAVLPHNNFIPQGVVVSSKYPVNVHCDVVIYRTSAAHLTLHVYLVPWDWSIKESVEKREKDSVKILWKGPGFPLQMGSHYTLRTSCPSHITPQKLKLTYANKTQNGFKVFVKDAKEDFRLFLFTEAGISVWDTMIQSALVPIHPESSASDSIFQALTEFTDVHEEEINIMDDEIQTAQKQFAKFAGTLLNFALGGMSLSASAEAPAVQSSQRST</sequence>
<keyword evidence="3" id="KW-0399">Innate immunity</keyword>
<dbReference type="GO" id="GO:0045087">
    <property type="term" value="P:innate immune response"/>
    <property type="evidence" value="ECO:0007669"/>
    <property type="project" value="UniProtKB-KW"/>
</dbReference>
<comment type="subcellular location">
    <subcellularLocation>
        <location evidence="1">Cytoplasm</location>
        <location evidence="1">Cytosol</location>
    </subcellularLocation>
</comment>
<feature type="domain" description="FIIND" evidence="5">
    <location>
        <begin position="1"/>
        <end position="198"/>
    </location>
</feature>
<keyword evidence="4" id="KW-0391">Immunity</keyword>
<dbReference type="InterPro" id="IPR051249">
    <property type="entry name" value="NLRP_Inflammasome"/>
</dbReference>
<reference evidence="6 7" key="1">
    <citation type="submission" date="2021-07" db="EMBL/GenBank/DDBJ databases">
        <authorList>
            <person name="Imarazene B."/>
            <person name="Zahm M."/>
            <person name="Klopp C."/>
            <person name="Cabau C."/>
            <person name="Beille S."/>
            <person name="Jouanno E."/>
            <person name="Castinel A."/>
            <person name="Lluch J."/>
            <person name="Gil L."/>
            <person name="Kuchtly C."/>
            <person name="Lopez Roques C."/>
            <person name="Donnadieu C."/>
            <person name="Parrinello H."/>
            <person name="Journot L."/>
            <person name="Du K."/>
            <person name="Schartl M."/>
            <person name="Retaux S."/>
            <person name="Guiguen Y."/>
        </authorList>
    </citation>
    <scope>NUCLEOTIDE SEQUENCE [LARGE SCALE GENOMIC DNA]</scope>
    <source>
        <strain evidence="6">Pach_M1</strain>
        <tissue evidence="6">Testis</tissue>
    </source>
</reference>
<dbReference type="Pfam" id="PF23679">
    <property type="entry name" value="UPA-FIIND"/>
    <property type="match status" value="1"/>
</dbReference>
<dbReference type="Proteomes" id="UP000752171">
    <property type="component" value="Unassembled WGS sequence"/>
</dbReference>
<accession>A0A8T2KL68</accession>
<dbReference type="InterPro" id="IPR025307">
    <property type="entry name" value="FIIND_dom"/>
</dbReference>
<dbReference type="PANTHER" id="PTHR46985">
    <property type="entry name" value="NACHT, LRR AND PYD DOMAINS-CONTAINING PROTEIN 1"/>
    <property type="match status" value="1"/>
</dbReference>
<dbReference type="AlphaFoldDB" id="A0A8T2KL68"/>
<name>A0A8T2KL68_ASTMX</name>
<protein>
    <submittedName>
        <fullName evidence="6">Caspase recruitment domain-containing protein 8-like</fullName>
    </submittedName>
</protein>
<evidence type="ECO:0000256" key="4">
    <source>
        <dbReference type="ARBA" id="ARBA00022859"/>
    </source>
</evidence>
<gene>
    <name evidence="6" type="primary">NLRP1</name>
    <name evidence="6" type="ORF">AMEX_G27704</name>
</gene>
<evidence type="ECO:0000313" key="7">
    <source>
        <dbReference type="Proteomes" id="UP000752171"/>
    </source>
</evidence>
<keyword evidence="2" id="KW-0963">Cytoplasm</keyword>
<dbReference type="GO" id="GO:0005829">
    <property type="term" value="C:cytosol"/>
    <property type="evidence" value="ECO:0007669"/>
    <property type="project" value="UniProtKB-SubCell"/>
</dbReference>
<dbReference type="EMBL" id="JAICCE010000025">
    <property type="protein sequence ID" value="KAG9260044.1"/>
    <property type="molecule type" value="Genomic_DNA"/>
</dbReference>
<comment type="caution">
    <text evidence="6">The sequence shown here is derived from an EMBL/GenBank/DDBJ whole genome shotgun (WGS) entry which is preliminary data.</text>
</comment>
<proteinExistence type="predicted"/>
<evidence type="ECO:0000256" key="2">
    <source>
        <dbReference type="ARBA" id="ARBA00022490"/>
    </source>
</evidence>
<evidence type="ECO:0000256" key="3">
    <source>
        <dbReference type="ARBA" id="ARBA00022588"/>
    </source>
</evidence>
<evidence type="ECO:0000259" key="5">
    <source>
        <dbReference type="PROSITE" id="PS51830"/>
    </source>
</evidence>
<dbReference type="PROSITE" id="PS51830">
    <property type="entry name" value="FIIND"/>
    <property type="match status" value="1"/>
</dbReference>